<evidence type="ECO:0000256" key="6">
    <source>
        <dbReference type="ARBA" id="ARBA00023125"/>
    </source>
</evidence>
<dbReference type="Gene3D" id="1.20.1060.20">
    <property type="match status" value="1"/>
</dbReference>
<comment type="caution">
    <text evidence="9">The sequence shown here is derived from an EMBL/GenBank/DDBJ whole genome shotgun (WGS) entry which is preliminary data.</text>
</comment>
<dbReference type="InterPro" id="IPR027417">
    <property type="entry name" value="P-loop_NTPase"/>
</dbReference>
<evidence type="ECO:0000313" key="10">
    <source>
        <dbReference type="Proteomes" id="UP000432715"/>
    </source>
</evidence>
<dbReference type="OrthoDB" id="9808768at2"/>
<keyword evidence="10" id="KW-1185">Reference proteome</keyword>
<dbReference type="SUPFAM" id="SSF52540">
    <property type="entry name" value="P-loop containing nucleoside triphosphate hydrolases"/>
    <property type="match status" value="1"/>
</dbReference>
<comment type="domain">
    <text evidence="7">Contains large globular domains required for ATP hydrolysis at each terminus and a third globular domain forming a flexible hinge near the middle of the molecule. These domains are separated by coiled-coil structures.</text>
</comment>
<dbReference type="SMART" id="SM00968">
    <property type="entry name" value="SMC_hinge"/>
    <property type="match status" value="1"/>
</dbReference>
<dbReference type="GO" id="GO:0007062">
    <property type="term" value="P:sister chromatid cohesion"/>
    <property type="evidence" value="ECO:0007669"/>
    <property type="project" value="InterPro"/>
</dbReference>
<dbReference type="CDD" id="cd03278">
    <property type="entry name" value="ABC_SMC_barmotin"/>
    <property type="match status" value="1"/>
</dbReference>
<dbReference type="Gene3D" id="3.40.50.300">
    <property type="entry name" value="P-loop containing nucleotide triphosphate hydrolases"/>
    <property type="match status" value="2"/>
</dbReference>
<keyword evidence="2 7" id="KW-0963">Cytoplasm</keyword>
<dbReference type="GO" id="GO:0005524">
    <property type="term" value="F:ATP binding"/>
    <property type="evidence" value="ECO:0007669"/>
    <property type="project" value="UniProtKB-UniRule"/>
</dbReference>
<dbReference type="EMBL" id="WBZC01000023">
    <property type="protein sequence ID" value="KAB3535281.1"/>
    <property type="molecule type" value="Genomic_DNA"/>
</dbReference>
<keyword evidence="5 7" id="KW-0175">Coiled coil</keyword>
<dbReference type="InterPro" id="IPR024704">
    <property type="entry name" value="SMC"/>
</dbReference>
<sequence>MYLKRLEIQGFKSFANKIEMQFENGIIGVVGPNGSGKSNISDSIRWVLGEQSPKSLRGSKMEDVIFAGTNSRKPLGMAEVSLTLDNTSMLMPIDYGEVTITRRVYRSGESEYYLNKASCRLKDIRELLMDTGIGKEGYSIIGQGKIDEILSSKPEERRLIFEEAAGIIKYKSRRDEAEKKLNTTRDNLLRVADILHELENQLEPLKNQSEKALKFKEIKEKLLKLEVNLIIREIDKTEVGLNELTRQIELLKNSMEEQKKENSELNKQLDNNSRLHVQWDENYSNMQKMYFNTENEIKKKEGAIELSKEKTVHIDSNLERIKLEILKLQEEEKEANQQIEVKLVELEVICKELDSLQKTIEAKTSEYESQLSQNTSKEKEMEEAKSYIIDALNEISDKKSELNSIKTLIKTMEDRLQQINNELEDTNLRLKEKRKEVLDLEKEVNFIANEISTVKAKIIELNNKNSELEKQILLNTNTIEDLVKNLNHRQSRKNVLEEMEKEHEGFNKSVKNILNACSKIPSLGSGVYGVVADLLKVPKGYEIAIETALGVAIQNIVCETEEKAKDLIAHMKKNNLGRITILPLSAVQSRSISNEELKIINEHKDVKLAIDIISFEEKHKNVFSNLLSRVLIVPNIDTGVIIAKKLQYRLRIVTIDGDVINIGGSLTGGSNIKSTSGILGRKRELEELVIGIKKLQIDIKKHKSLLIEMNKKKSQYSEELTKLNSILQEHKIKEATLLSCIQQSKKEEAQYIGSITQIEGEVQQINNANKDSYRKQQAVDAEILKLEEEISNTRLAVNETQNSLQGKRNILEALNIEITQNRVKEAEVEGNKRNLLQDIDHLQASIRKAEKLRELKDKEIVEINIRYTQLEEEINSLKKDLEELRESGNSLEIKLNEMKNEKTIILKEEEDLRRRLEDNQKVIADIQENSHRLDVKRTKLEMQQQAYYDKLWEEYELTYSTGLQLKEELQDIGKAAKEINELKNEIKALGNINLESIEEYKRVKDRFDFLKKQKDDLYQAQESLKEVIQELESNMELQFTKQFQVIRENFNSVFTRLFGGGRADLVMEDEKNVLNSGVDVIAQPPGKKLQNLSLLSGGERALTAIALLFAILLVKPSPFCILDEIEAALDDANVQRFSSFLKELSETTQFIVVTHRKGTMEITDALYGVTMEEEGVSTLVSVKLSDKNQEIAS</sequence>
<evidence type="ECO:0000256" key="4">
    <source>
        <dbReference type="ARBA" id="ARBA00022840"/>
    </source>
</evidence>
<comment type="function">
    <text evidence="7">Required for chromosome condensation and partitioning.</text>
</comment>
<evidence type="ECO:0000256" key="3">
    <source>
        <dbReference type="ARBA" id="ARBA00022741"/>
    </source>
</evidence>
<feature type="coiled-coil region" evidence="7">
    <location>
        <begin position="234"/>
        <end position="275"/>
    </location>
</feature>
<dbReference type="InterPro" id="IPR010935">
    <property type="entry name" value="SMC_hinge"/>
</dbReference>
<dbReference type="InterPro" id="IPR011890">
    <property type="entry name" value="SMC_prok"/>
</dbReference>
<dbReference type="GO" id="GO:0007059">
    <property type="term" value="P:chromosome segregation"/>
    <property type="evidence" value="ECO:0007669"/>
    <property type="project" value="UniProtKB-UniRule"/>
</dbReference>
<reference evidence="9 10" key="1">
    <citation type="submission" date="2019-10" db="EMBL/GenBank/DDBJ databases">
        <title>Alkaliphilus serpentinus sp. nov. and Alkaliphilus pronyensis sp. nov., two novel anaerobic alkaliphilic species isolated from the serpentinized-hosted hydrothermal field of the Prony Bay (New Caledonia).</title>
        <authorList>
            <person name="Postec A."/>
        </authorList>
    </citation>
    <scope>NUCLEOTIDE SEQUENCE [LARGE SCALE GENOMIC DNA]</scope>
    <source>
        <strain evidence="9 10">LacV</strain>
    </source>
</reference>
<feature type="coiled-coil region" evidence="7">
    <location>
        <begin position="783"/>
        <end position="929"/>
    </location>
</feature>
<dbReference type="GO" id="GO:0005694">
    <property type="term" value="C:chromosome"/>
    <property type="evidence" value="ECO:0007669"/>
    <property type="project" value="InterPro"/>
</dbReference>
<accession>A0A6I0FGC0</accession>
<feature type="coiled-coil region" evidence="7">
    <location>
        <begin position="692"/>
        <end position="733"/>
    </location>
</feature>
<dbReference type="HAMAP" id="MF_01894">
    <property type="entry name" value="Smc_prok"/>
    <property type="match status" value="1"/>
</dbReference>
<dbReference type="Proteomes" id="UP000432715">
    <property type="component" value="Unassembled WGS sequence"/>
</dbReference>
<dbReference type="GO" id="GO:0030261">
    <property type="term" value="P:chromosome condensation"/>
    <property type="evidence" value="ECO:0007669"/>
    <property type="project" value="InterPro"/>
</dbReference>
<name>A0A6I0FGC0_9FIRM</name>
<dbReference type="Pfam" id="PF06470">
    <property type="entry name" value="SMC_hinge"/>
    <property type="match status" value="1"/>
</dbReference>
<dbReference type="FunFam" id="3.40.50.300:FF:000901">
    <property type="entry name" value="Chromosome partition protein Smc"/>
    <property type="match status" value="1"/>
</dbReference>
<evidence type="ECO:0000313" key="9">
    <source>
        <dbReference type="EMBL" id="KAB3535281.1"/>
    </source>
</evidence>
<feature type="coiled-coil region" evidence="7">
    <location>
        <begin position="318"/>
        <end position="373"/>
    </location>
</feature>
<organism evidence="9 10">
    <name type="scientific">Alkaliphilus pronyensis</name>
    <dbReference type="NCBI Taxonomy" id="1482732"/>
    <lineage>
        <taxon>Bacteria</taxon>
        <taxon>Bacillati</taxon>
        <taxon>Bacillota</taxon>
        <taxon>Clostridia</taxon>
        <taxon>Peptostreptococcales</taxon>
        <taxon>Natronincolaceae</taxon>
        <taxon>Alkaliphilus</taxon>
    </lineage>
</organism>
<evidence type="ECO:0000256" key="1">
    <source>
        <dbReference type="ARBA" id="ARBA00004496"/>
    </source>
</evidence>
<feature type="domain" description="SMC hinge" evidence="8">
    <location>
        <begin position="525"/>
        <end position="643"/>
    </location>
</feature>
<dbReference type="InterPro" id="IPR036277">
    <property type="entry name" value="SMC_hinge_sf"/>
</dbReference>
<feature type="coiled-coil region" evidence="7">
    <location>
        <begin position="402"/>
        <end position="471"/>
    </location>
</feature>
<evidence type="ECO:0000256" key="5">
    <source>
        <dbReference type="ARBA" id="ARBA00023054"/>
    </source>
</evidence>
<dbReference type="Gene3D" id="3.30.70.1620">
    <property type="match status" value="1"/>
</dbReference>
<evidence type="ECO:0000256" key="7">
    <source>
        <dbReference type="HAMAP-Rule" id="MF_01894"/>
    </source>
</evidence>
<keyword evidence="6 7" id="KW-0238">DNA-binding</keyword>
<dbReference type="NCBIfam" id="TIGR02168">
    <property type="entry name" value="SMC_prok_B"/>
    <property type="match status" value="1"/>
</dbReference>
<dbReference type="FunFam" id="3.40.50.300:FF:000984">
    <property type="entry name" value="Chromosome partition protein Smc"/>
    <property type="match status" value="1"/>
</dbReference>
<evidence type="ECO:0000259" key="8">
    <source>
        <dbReference type="SMART" id="SM00968"/>
    </source>
</evidence>
<feature type="coiled-coil region" evidence="7">
    <location>
        <begin position="965"/>
        <end position="1034"/>
    </location>
</feature>
<dbReference type="PIRSF" id="PIRSF005719">
    <property type="entry name" value="SMC"/>
    <property type="match status" value="1"/>
</dbReference>
<dbReference type="PANTHER" id="PTHR43977">
    <property type="entry name" value="STRUCTURAL MAINTENANCE OF CHROMOSOMES PROTEIN 3"/>
    <property type="match status" value="1"/>
</dbReference>
<comment type="subcellular location">
    <subcellularLocation>
        <location evidence="1 7">Cytoplasm</location>
    </subcellularLocation>
</comment>
<comment type="similarity">
    <text evidence="7">Belongs to the SMC family.</text>
</comment>
<dbReference type="InterPro" id="IPR003395">
    <property type="entry name" value="RecF/RecN/SMC_N"/>
</dbReference>
<feature type="binding site" evidence="7">
    <location>
        <begin position="32"/>
        <end position="39"/>
    </location>
    <ligand>
        <name>ATP</name>
        <dbReference type="ChEBI" id="CHEBI:30616"/>
    </ligand>
</feature>
<keyword evidence="4 7" id="KW-0067">ATP-binding</keyword>
<dbReference type="AlphaFoldDB" id="A0A6I0FGC0"/>
<evidence type="ECO:0000256" key="2">
    <source>
        <dbReference type="ARBA" id="ARBA00022490"/>
    </source>
</evidence>
<dbReference type="GO" id="GO:0003677">
    <property type="term" value="F:DNA binding"/>
    <property type="evidence" value="ECO:0007669"/>
    <property type="project" value="UniProtKB-UniRule"/>
</dbReference>
<protein>
    <recommendedName>
        <fullName evidence="7">Chromosome partition protein Smc</fullName>
    </recommendedName>
</protein>
<dbReference type="GO" id="GO:0016887">
    <property type="term" value="F:ATP hydrolysis activity"/>
    <property type="evidence" value="ECO:0007669"/>
    <property type="project" value="InterPro"/>
</dbReference>
<comment type="subunit">
    <text evidence="7">Homodimer.</text>
</comment>
<dbReference type="SUPFAM" id="SSF75553">
    <property type="entry name" value="Smc hinge domain"/>
    <property type="match status" value="1"/>
</dbReference>
<gene>
    <name evidence="7 9" type="primary">smc</name>
    <name evidence="9" type="ORF">F8154_07085</name>
</gene>
<keyword evidence="3 7" id="KW-0547">Nucleotide-binding</keyword>
<dbReference type="GO" id="GO:0006260">
    <property type="term" value="P:DNA replication"/>
    <property type="evidence" value="ECO:0007669"/>
    <property type="project" value="UniProtKB-UniRule"/>
</dbReference>
<dbReference type="Pfam" id="PF02463">
    <property type="entry name" value="SMC_N"/>
    <property type="match status" value="1"/>
</dbReference>
<proteinExistence type="inferred from homology"/>
<dbReference type="GO" id="GO:0005737">
    <property type="term" value="C:cytoplasm"/>
    <property type="evidence" value="ECO:0007669"/>
    <property type="project" value="UniProtKB-SubCell"/>
</dbReference>